<dbReference type="InterPro" id="IPR039422">
    <property type="entry name" value="MarR/SlyA-like"/>
</dbReference>
<dbReference type="Pfam" id="PF01047">
    <property type="entry name" value="MarR"/>
    <property type="match status" value="1"/>
</dbReference>
<dbReference type="SMART" id="SM00347">
    <property type="entry name" value="HTH_MARR"/>
    <property type="match status" value="1"/>
</dbReference>
<accession>B8HWZ7</accession>
<dbReference type="OrthoDB" id="165131at2"/>
<dbReference type="STRING" id="395961.Cyan7425_0914"/>
<dbReference type="Gene3D" id="1.10.10.10">
    <property type="entry name" value="Winged helix-like DNA-binding domain superfamily/Winged helix DNA-binding domain"/>
    <property type="match status" value="1"/>
</dbReference>
<dbReference type="HOGENOM" id="CLU_083287_35_2_3"/>
<dbReference type="InterPro" id="IPR036390">
    <property type="entry name" value="WH_DNA-bd_sf"/>
</dbReference>
<dbReference type="SUPFAM" id="SSF46785">
    <property type="entry name" value="Winged helix' DNA-binding domain"/>
    <property type="match status" value="1"/>
</dbReference>
<dbReference type="GO" id="GO:0003700">
    <property type="term" value="F:DNA-binding transcription factor activity"/>
    <property type="evidence" value="ECO:0007669"/>
    <property type="project" value="InterPro"/>
</dbReference>
<dbReference type="eggNOG" id="COG1846">
    <property type="taxonomic scope" value="Bacteria"/>
</dbReference>
<protein>
    <submittedName>
        <fullName evidence="2">Transcriptional regulator, MarR family</fullName>
    </submittedName>
</protein>
<dbReference type="InterPro" id="IPR036388">
    <property type="entry name" value="WH-like_DNA-bd_sf"/>
</dbReference>
<organism evidence="2">
    <name type="scientific">Cyanothece sp. (strain PCC 7425 / ATCC 29141)</name>
    <dbReference type="NCBI Taxonomy" id="395961"/>
    <lineage>
        <taxon>Bacteria</taxon>
        <taxon>Bacillati</taxon>
        <taxon>Cyanobacteriota</taxon>
        <taxon>Cyanophyceae</taxon>
        <taxon>Gomontiellales</taxon>
        <taxon>Cyanothecaceae</taxon>
        <taxon>Cyanothece</taxon>
    </lineage>
</organism>
<sequence length="156" mass="17253">MDHPPPEPPSIAPKSIELSRIPAICLGMHVRRASRIITQVYDAAFRPLGLALNQFTLLVSIHLMGPVAITQLAQTLSTDQTTLTRNLKLLEQRGWVAIAAAEDRRVKLVSLSPEGRTLLAAALPLWEQAQNQVIQQLGDQKWHTLLSLLSDLKTLD</sequence>
<dbReference type="PANTHER" id="PTHR33164">
    <property type="entry name" value="TRANSCRIPTIONAL REGULATOR, MARR FAMILY"/>
    <property type="match status" value="1"/>
</dbReference>
<feature type="domain" description="HTH marR-type" evidence="1">
    <location>
        <begin position="23"/>
        <end position="154"/>
    </location>
</feature>
<evidence type="ECO:0000313" key="2">
    <source>
        <dbReference type="EMBL" id="ACL43300.1"/>
    </source>
</evidence>
<dbReference type="AlphaFoldDB" id="B8HWZ7"/>
<reference evidence="2" key="1">
    <citation type="submission" date="2009-01" db="EMBL/GenBank/DDBJ databases">
        <title>Complete sequence of chromosome Cyanothece sp. PCC 7425.</title>
        <authorList>
            <consortium name="US DOE Joint Genome Institute"/>
            <person name="Lucas S."/>
            <person name="Copeland A."/>
            <person name="Lapidus A."/>
            <person name="Glavina del Rio T."/>
            <person name="Dalin E."/>
            <person name="Tice H."/>
            <person name="Bruce D."/>
            <person name="Goodwin L."/>
            <person name="Pitluck S."/>
            <person name="Sims D."/>
            <person name="Meineke L."/>
            <person name="Brettin T."/>
            <person name="Detter J.C."/>
            <person name="Han C."/>
            <person name="Larimer F."/>
            <person name="Land M."/>
            <person name="Hauser L."/>
            <person name="Kyrpides N."/>
            <person name="Ovchinnikova G."/>
            <person name="Liberton M."/>
            <person name="Stoeckel J."/>
            <person name="Banerjee A."/>
            <person name="Singh A."/>
            <person name="Page L."/>
            <person name="Sato H."/>
            <person name="Zhao L."/>
            <person name="Sherman L."/>
            <person name="Pakrasi H."/>
            <person name="Richardson P."/>
        </authorList>
    </citation>
    <scope>NUCLEOTIDE SEQUENCE</scope>
    <source>
        <strain evidence="2">PCC 7425</strain>
    </source>
</reference>
<gene>
    <name evidence="2" type="ordered locus">Cyan7425_0914</name>
</gene>
<proteinExistence type="predicted"/>
<dbReference type="EMBL" id="CP001344">
    <property type="protein sequence ID" value="ACL43300.1"/>
    <property type="molecule type" value="Genomic_DNA"/>
</dbReference>
<dbReference type="InterPro" id="IPR000835">
    <property type="entry name" value="HTH_MarR-typ"/>
</dbReference>
<dbReference type="PANTHER" id="PTHR33164:SF105">
    <property type="entry name" value="TRANSCRIPTIONAL REPRESSOR PROTEIN-RELATED"/>
    <property type="match status" value="1"/>
</dbReference>
<dbReference type="GO" id="GO:0006950">
    <property type="term" value="P:response to stress"/>
    <property type="evidence" value="ECO:0007669"/>
    <property type="project" value="TreeGrafter"/>
</dbReference>
<evidence type="ECO:0000259" key="1">
    <source>
        <dbReference type="PROSITE" id="PS50995"/>
    </source>
</evidence>
<name>B8HWZ7_CYAP4</name>
<dbReference type="KEGG" id="cyn:Cyan7425_0914"/>
<dbReference type="PRINTS" id="PR00598">
    <property type="entry name" value="HTHMARR"/>
</dbReference>
<dbReference type="PROSITE" id="PS50995">
    <property type="entry name" value="HTH_MARR_2"/>
    <property type="match status" value="1"/>
</dbReference>